<dbReference type="Pfam" id="PF00188">
    <property type="entry name" value="CAP"/>
    <property type="match status" value="2"/>
</dbReference>
<dbReference type="FunFam" id="3.40.33.10:FF:000002">
    <property type="entry name" value="Golgi-associated plant pathogenesis-related protein 1"/>
    <property type="match status" value="2"/>
</dbReference>
<dbReference type="PANTHER" id="PTHR10334">
    <property type="entry name" value="CYSTEINE-RICH SECRETORY PROTEIN-RELATED"/>
    <property type="match status" value="1"/>
</dbReference>
<name>A0AA88PX52_9TELE</name>
<dbReference type="InterPro" id="IPR014044">
    <property type="entry name" value="CAP_dom"/>
</dbReference>
<protein>
    <recommendedName>
        <fullName evidence="1">SCP domain-containing protein</fullName>
    </recommendedName>
</protein>
<dbReference type="SUPFAM" id="SSF55797">
    <property type="entry name" value="PR-1-like"/>
    <property type="match status" value="2"/>
</dbReference>
<dbReference type="PROSITE" id="PS01009">
    <property type="entry name" value="CRISP_1"/>
    <property type="match status" value="2"/>
</dbReference>
<evidence type="ECO:0000313" key="2">
    <source>
        <dbReference type="EMBL" id="KAK2890806.1"/>
    </source>
</evidence>
<feature type="domain" description="SCP" evidence="1">
    <location>
        <begin position="5"/>
        <end position="124"/>
    </location>
</feature>
<proteinExistence type="predicted"/>
<dbReference type="InterPro" id="IPR001283">
    <property type="entry name" value="CRISP-related"/>
</dbReference>
<evidence type="ECO:0000313" key="3">
    <source>
        <dbReference type="Proteomes" id="UP001187343"/>
    </source>
</evidence>
<evidence type="ECO:0000259" key="1">
    <source>
        <dbReference type="SMART" id="SM00198"/>
    </source>
</evidence>
<dbReference type="CDD" id="cd05382">
    <property type="entry name" value="CAP_GAPR1-like"/>
    <property type="match status" value="2"/>
</dbReference>
<dbReference type="GO" id="GO:0005576">
    <property type="term" value="C:extracellular region"/>
    <property type="evidence" value="ECO:0007669"/>
    <property type="project" value="InterPro"/>
</dbReference>
<feature type="domain" description="SCP" evidence="1">
    <location>
        <begin position="129"/>
        <end position="261"/>
    </location>
</feature>
<organism evidence="2 3">
    <name type="scientific">Cirrhinus molitorella</name>
    <name type="common">mud carp</name>
    <dbReference type="NCBI Taxonomy" id="172907"/>
    <lineage>
        <taxon>Eukaryota</taxon>
        <taxon>Metazoa</taxon>
        <taxon>Chordata</taxon>
        <taxon>Craniata</taxon>
        <taxon>Vertebrata</taxon>
        <taxon>Euteleostomi</taxon>
        <taxon>Actinopterygii</taxon>
        <taxon>Neopterygii</taxon>
        <taxon>Teleostei</taxon>
        <taxon>Ostariophysi</taxon>
        <taxon>Cypriniformes</taxon>
        <taxon>Cyprinidae</taxon>
        <taxon>Labeoninae</taxon>
        <taxon>Labeonini</taxon>
        <taxon>Cirrhinus</taxon>
    </lineage>
</organism>
<dbReference type="InterPro" id="IPR034113">
    <property type="entry name" value="SCP_GAPR1-like"/>
</dbReference>
<dbReference type="SMART" id="SM00198">
    <property type="entry name" value="SCP"/>
    <property type="match status" value="2"/>
</dbReference>
<gene>
    <name evidence="2" type="ORF">Q8A67_013449</name>
</gene>
<dbReference type="PRINTS" id="PR00837">
    <property type="entry name" value="V5TPXLIKE"/>
</dbReference>
<keyword evidence="3" id="KW-1185">Reference proteome</keyword>
<accession>A0AA88PX52</accession>
<reference evidence="2" key="1">
    <citation type="submission" date="2023-08" db="EMBL/GenBank/DDBJ databases">
        <title>Chromosome-level Genome Assembly of mud carp (Cirrhinus molitorella).</title>
        <authorList>
            <person name="Liu H."/>
        </authorList>
    </citation>
    <scope>NUCLEOTIDE SEQUENCE</scope>
    <source>
        <strain evidence="2">Prfri</strain>
        <tissue evidence="2">Muscle</tissue>
    </source>
</reference>
<dbReference type="AlphaFoldDB" id="A0AA88PX52"/>
<dbReference type="Proteomes" id="UP001187343">
    <property type="component" value="Unassembled WGS sequence"/>
</dbReference>
<dbReference type="EMBL" id="JAUYZG010000013">
    <property type="protein sequence ID" value="KAK2890806.1"/>
    <property type="molecule type" value="Genomic_DNA"/>
</dbReference>
<dbReference type="InterPro" id="IPR018244">
    <property type="entry name" value="Allrgn_V5/Tpx1_CS"/>
</dbReference>
<comment type="caution">
    <text evidence="2">The sequence shown here is derived from an EMBL/GenBank/DDBJ whole genome shotgun (WGS) entry which is preliminary data.</text>
</comment>
<sequence length="274" mass="30256">MADDSFKQEFLEAHNQYRKQHQAPALTYSDELCSAAQKWADHLLSINTLGHSETDNGENVFYSFSSVKKTPSGKAAVDSWYSEIKKYNFSSPGFQSGTGHFTQVVWKSSTELGVGLATDGNTVFVVDDSFKQEFLEAHNQYRKQHQAPALTYSDELCSAAQKWADHLLSINTLGHSETDNGENVFYSFSSVNKTPSGKAAVDSWYSEIKKYNFSSPGFTSGTGHFTQVVWKSSTELGVGLATNGKTVFVVGQYKPAGNMTNAGYFEKNVLPKVE</sequence>
<dbReference type="InterPro" id="IPR035940">
    <property type="entry name" value="CAP_sf"/>
</dbReference>
<dbReference type="Gene3D" id="3.40.33.10">
    <property type="entry name" value="CAP"/>
    <property type="match status" value="2"/>
</dbReference>